<name>A0A5C6B9N6_9BACT</name>
<comment type="caution">
    <text evidence="2">The sequence shown here is derived from an EMBL/GenBank/DDBJ whole genome shotgun (WGS) entry which is preliminary data.</text>
</comment>
<keyword evidence="3" id="KW-1185">Reference proteome</keyword>
<evidence type="ECO:0000256" key="1">
    <source>
        <dbReference type="SAM" id="Phobius"/>
    </source>
</evidence>
<evidence type="ECO:0000313" key="2">
    <source>
        <dbReference type="EMBL" id="TWU08352.1"/>
    </source>
</evidence>
<keyword evidence="1" id="KW-1133">Transmembrane helix</keyword>
<keyword evidence="1" id="KW-0812">Transmembrane</keyword>
<feature type="transmembrane region" description="Helical" evidence="1">
    <location>
        <begin position="29"/>
        <end position="53"/>
    </location>
</feature>
<keyword evidence="1" id="KW-0472">Membrane</keyword>
<organism evidence="2 3">
    <name type="scientific">Stieleria varia</name>
    <dbReference type="NCBI Taxonomy" id="2528005"/>
    <lineage>
        <taxon>Bacteria</taxon>
        <taxon>Pseudomonadati</taxon>
        <taxon>Planctomycetota</taxon>
        <taxon>Planctomycetia</taxon>
        <taxon>Pirellulales</taxon>
        <taxon>Pirellulaceae</taxon>
        <taxon>Stieleria</taxon>
    </lineage>
</organism>
<dbReference type="AlphaFoldDB" id="A0A5C6B9N6"/>
<dbReference type="OrthoDB" id="234877at2"/>
<reference evidence="2 3" key="1">
    <citation type="submission" date="2019-02" db="EMBL/GenBank/DDBJ databases">
        <title>Deep-cultivation of Planctomycetes and their phenomic and genomic characterization uncovers novel biology.</title>
        <authorList>
            <person name="Wiegand S."/>
            <person name="Jogler M."/>
            <person name="Boedeker C."/>
            <person name="Pinto D."/>
            <person name="Vollmers J."/>
            <person name="Rivas-Marin E."/>
            <person name="Kohn T."/>
            <person name="Peeters S.H."/>
            <person name="Heuer A."/>
            <person name="Rast P."/>
            <person name="Oberbeckmann S."/>
            <person name="Bunk B."/>
            <person name="Jeske O."/>
            <person name="Meyerdierks A."/>
            <person name="Storesund J.E."/>
            <person name="Kallscheuer N."/>
            <person name="Luecker S."/>
            <person name="Lage O.M."/>
            <person name="Pohl T."/>
            <person name="Merkel B.J."/>
            <person name="Hornburger P."/>
            <person name="Mueller R.-W."/>
            <person name="Bruemmer F."/>
            <person name="Labrenz M."/>
            <person name="Spormann A.M."/>
            <person name="Op Den Camp H."/>
            <person name="Overmann J."/>
            <person name="Amann R."/>
            <person name="Jetten M.S.M."/>
            <person name="Mascher T."/>
            <person name="Medema M.H."/>
            <person name="Devos D.P."/>
            <person name="Kaster A.-K."/>
            <person name="Ovreas L."/>
            <person name="Rohde M."/>
            <person name="Galperin M.Y."/>
            <person name="Jogler C."/>
        </authorList>
    </citation>
    <scope>NUCLEOTIDE SEQUENCE [LARGE SCALE GENOMIC DNA]</scope>
    <source>
        <strain evidence="2 3">Pla52n</strain>
    </source>
</reference>
<proteinExistence type="predicted"/>
<dbReference type="RefSeq" id="WP_146518408.1">
    <property type="nucleotide sequence ID" value="NZ_CP151726.1"/>
</dbReference>
<accession>A0A5C6B9N6</accession>
<dbReference type="EMBL" id="SJPN01000001">
    <property type="protein sequence ID" value="TWU08352.1"/>
    <property type="molecule type" value="Genomic_DNA"/>
</dbReference>
<sequence>MKFVILGLLIVLFIGFCVAVWKAAQNWRWYHITAAVITMILSIVFLFPTANVLKSRQAWHKIKEELEERLEKAEQETHLIRYGDLSDPTAAVGLSDLTLELSKIGIEAGRRWRNLRMRSGDANTVSLTKPVLQQPVDPALAAAADPAAPAAADPAAGPMVPVGLIVYGFAEGPFPNVDRPIPVKYLGEFKVTASDPNSVTLTPTSALEQTQVAAITGGQAVSWSLYEMLPLDGHDPFIVDASKPTDDNILGRVDEALVNALLRNARPDTLQAYLNDGKKGKSSKTENNWVKIEFIKKHQIDVDSPEQRGALDGGFFDNNGRSVDSRLQRDDDGMVRFAVGDILVVSEETAKQLVDVEGVARLLDNYYLRRLNDYRFVLRRLRVRISELAIRRQELEYEQEVLQAADNANGKMLELGQTEKVMLEQDLTQTRVEAKAIGDYHDALVEDLRQARETLTRLYKSNIMLEQQLDQLNGTVAR</sequence>
<evidence type="ECO:0000313" key="3">
    <source>
        <dbReference type="Proteomes" id="UP000320176"/>
    </source>
</evidence>
<dbReference type="Proteomes" id="UP000320176">
    <property type="component" value="Unassembled WGS sequence"/>
</dbReference>
<protein>
    <submittedName>
        <fullName evidence="2">Uncharacterized protein</fullName>
    </submittedName>
</protein>
<gene>
    <name evidence="2" type="ORF">Pla52n_09340</name>
</gene>